<proteinExistence type="predicted"/>
<accession>A0ABU6MKB8</accession>
<protein>
    <submittedName>
        <fullName evidence="3">PilN domain-containing protein</fullName>
    </submittedName>
</protein>
<dbReference type="Pfam" id="PF05137">
    <property type="entry name" value="PilN"/>
    <property type="match status" value="1"/>
</dbReference>
<organism evidence="3 4">
    <name type="scientific">Heyndrickxia acidicola</name>
    <dbReference type="NCBI Taxonomy" id="209389"/>
    <lineage>
        <taxon>Bacteria</taxon>
        <taxon>Bacillati</taxon>
        <taxon>Bacillota</taxon>
        <taxon>Bacilli</taxon>
        <taxon>Bacillales</taxon>
        <taxon>Bacillaceae</taxon>
        <taxon>Heyndrickxia</taxon>
    </lineage>
</organism>
<dbReference type="EMBL" id="JARMAB010000026">
    <property type="protein sequence ID" value="MED1204798.1"/>
    <property type="molecule type" value="Genomic_DNA"/>
</dbReference>
<evidence type="ECO:0000313" key="4">
    <source>
        <dbReference type="Proteomes" id="UP001341444"/>
    </source>
</evidence>
<comment type="caution">
    <text evidence="3">The sequence shown here is derived from an EMBL/GenBank/DDBJ whole genome shotgun (WGS) entry which is preliminary data.</text>
</comment>
<evidence type="ECO:0000256" key="1">
    <source>
        <dbReference type="SAM" id="MobiDB-lite"/>
    </source>
</evidence>
<dbReference type="RefSeq" id="WP_066261825.1">
    <property type="nucleotide sequence ID" value="NZ_JARMAB010000026.1"/>
</dbReference>
<feature type="compositionally biased region" description="Low complexity" evidence="1">
    <location>
        <begin position="168"/>
        <end position="183"/>
    </location>
</feature>
<keyword evidence="2" id="KW-0472">Membrane</keyword>
<keyword evidence="4" id="KW-1185">Reference proteome</keyword>
<keyword evidence="2" id="KW-1133">Transmembrane helix</keyword>
<reference evidence="3 4" key="1">
    <citation type="submission" date="2023-03" db="EMBL/GenBank/DDBJ databases">
        <title>Bacillus Genome Sequencing.</title>
        <authorList>
            <person name="Dunlap C."/>
        </authorList>
    </citation>
    <scope>NUCLEOTIDE SEQUENCE [LARGE SCALE GENOMIC DNA]</scope>
    <source>
        <strain evidence="3 4">B-23453</strain>
    </source>
</reference>
<evidence type="ECO:0000313" key="3">
    <source>
        <dbReference type="EMBL" id="MED1204798.1"/>
    </source>
</evidence>
<evidence type="ECO:0000256" key="2">
    <source>
        <dbReference type="SAM" id="Phobius"/>
    </source>
</evidence>
<gene>
    <name evidence="3" type="ORF">P4T90_17270</name>
</gene>
<dbReference type="InterPro" id="IPR007813">
    <property type="entry name" value="PilN"/>
</dbReference>
<keyword evidence="2" id="KW-0812">Transmembrane</keyword>
<feature type="transmembrane region" description="Helical" evidence="2">
    <location>
        <begin position="20"/>
        <end position="38"/>
    </location>
</feature>
<name>A0ABU6MKB8_9BACI</name>
<sequence length="218" mass="23801">MLVDINLLPEKESKSRLPLYMIAGILCLTIILSAVLIVETKSKDNMAASADTQIKQVNNLDISLQQSVNQYESNDSVAQLQAAVKWASSNPVKTLPVLNELISFLPDRGFFQSFTLNQDHTINLSIQFDTETDAAYYLSRLSNSSWFSEAKLLSLTTQDITADSNSVTGTDSTQSGTQTNTDTENQDVLPRYLASYQVTLNPSAVQAGETKRAGGANP</sequence>
<feature type="region of interest" description="Disordered" evidence="1">
    <location>
        <begin position="163"/>
        <end position="187"/>
    </location>
</feature>
<dbReference type="Proteomes" id="UP001341444">
    <property type="component" value="Unassembled WGS sequence"/>
</dbReference>